<dbReference type="RefSeq" id="WP_104478252.1">
    <property type="nucleotide sequence ID" value="NZ_CP154825.1"/>
</dbReference>
<organism evidence="1 2">
    <name type="scientific">Actinokineospora auranticolor</name>
    <dbReference type="NCBI Taxonomy" id="155976"/>
    <lineage>
        <taxon>Bacteria</taxon>
        <taxon>Bacillati</taxon>
        <taxon>Actinomycetota</taxon>
        <taxon>Actinomycetes</taxon>
        <taxon>Pseudonocardiales</taxon>
        <taxon>Pseudonocardiaceae</taxon>
        <taxon>Actinokineospora</taxon>
    </lineage>
</organism>
<dbReference type="EMBL" id="PTIX01000003">
    <property type="protein sequence ID" value="PPK69869.1"/>
    <property type="molecule type" value="Genomic_DNA"/>
</dbReference>
<dbReference type="Proteomes" id="UP000239203">
    <property type="component" value="Unassembled WGS sequence"/>
</dbReference>
<gene>
    <name evidence="1" type="ORF">CLV40_103479</name>
</gene>
<evidence type="ECO:0000313" key="2">
    <source>
        <dbReference type="Proteomes" id="UP000239203"/>
    </source>
</evidence>
<dbReference type="OrthoDB" id="3667779at2"/>
<comment type="caution">
    <text evidence="1">The sequence shown here is derived from an EMBL/GenBank/DDBJ whole genome shotgun (WGS) entry which is preliminary data.</text>
</comment>
<keyword evidence="2" id="KW-1185">Reference proteome</keyword>
<accession>A0A2S6GXC2</accession>
<evidence type="ECO:0008006" key="3">
    <source>
        <dbReference type="Google" id="ProtNLM"/>
    </source>
</evidence>
<dbReference type="Gene3D" id="1.25.40.10">
    <property type="entry name" value="Tetratricopeptide repeat domain"/>
    <property type="match status" value="1"/>
</dbReference>
<dbReference type="AlphaFoldDB" id="A0A2S6GXC2"/>
<evidence type="ECO:0000313" key="1">
    <source>
        <dbReference type="EMBL" id="PPK69869.1"/>
    </source>
</evidence>
<dbReference type="PROSITE" id="PS51318">
    <property type="entry name" value="TAT"/>
    <property type="match status" value="1"/>
</dbReference>
<dbReference type="SUPFAM" id="SSF48452">
    <property type="entry name" value="TPR-like"/>
    <property type="match status" value="1"/>
</dbReference>
<dbReference type="InterPro" id="IPR011990">
    <property type="entry name" value="TPR-like_helical_dom_sf"/>
</dbReference>
<sequence length="337" mass="35091">MSDRREFMGILAKVTMGAALTGADLALLSTPAVATPTPARVGATEVGQLADLTKVLWVQEKQLGGGAVREAVIAQLGWARGLLEAGATDRVGRELRGVVSDLLALAGRASSDVGLTGTALRYLGQAVAMAQEVGEPVRAALALGQIGRIHTRDGNSGQARDVLNLAMVTADRTRSSGLNALLLTSQARAAAQARTPDQAVTYLARAEDALSSTDTAAEPTGFDRTLFASEAGRVYTILTTQSPIYASQAIDTLTASTAQLASGRAKRRAFALTELATCHLHGGDSATGIHIGHQVVCMAATIRSRKLTEHLQLLRTATRANPSPAAKELNHRLAGMG</sequence>
<dbReference type="InterPro" id="IPR006311">
    <property type="entry name" value="TAT_signal"/>
</dbReference>
<name>A0A2S6GXC2_9PSEU</name>
<proteinExistence type="predicted"/>
<protein>
    <recommendedName>
        <fullName evidence="3">Transcriptional regulator</fullName>
    </recommendedName>
</protein>
<reference evidence="1 2" key="1">
    <citation type="submission" date="2018-02" db="EMBL/GenBank/DDBJ databases">
        <title>Genomic Encyclopedia of Archaeal and Bacterial Type Strains, Phase II (KMG-II): from individual species to whole genera.</title>
        <authorList>
            <person name="Goeker M."/>
        </authorList>
    </citation>
    <scope>NUCLEOTIDE SEQUENCE [LARGE SCALE GENOMIC DNA]</scope>
    <source>
        <strain evidence="1 2">YU 961-1</strain>
    </source>
</reference>